<dbReference type="PANTHER" id="PTHR43625:SF44">
    <property type="entry name" value="ALDO-KETO REDUCTASE 1-RELATED"/>
    <property type="match status" value="1"/>
</dbReference>
<comment type="caution">
    <text evidence="4">The sequence shown here is derived from an EMBL/GenBank/DDBJ whole genome shotgun (WGS) entry which is preliminary data.</text>
</comment>
<dbReference type="GO" id="GO:0005737">
    <property type="term" value="C:cytoplasm"/>
    <property type="evidence" value="ECO:0007669"/>
    <property type="project" value="TreeGrafter"/>
</dbReference>
<feature type="domain" description="NADP-dependent oxidoreductase" evidence="3">
    <location>
        <begin position="82"/>
        <end position="240"/>
    </location>
</feature>
<keyword evidence="1" id="KW-0521">NADP</keyword>
<proteinExistence type="predicted"/>
<gene>
    <name evidence="4" type="ORF">F2Q69_00063563</name>
</gene>
<dbReference type="InterPro" id="IPR050791">
    <property type="entry name" value="Aldo-Keto_reductase"/>
</dbReference>
<organism evidence="4 5">
    <name type="scientific">Brassica cretica</name>
    <name type="common">Mustard</name>
    <dbReference type="NCBI Taxonomy" id="69181"/>
    <lineage>
        <taxon>Eukaryota</taxon>
        <taxon>Viridiplantae</taxon>
        <taxon>Streptophyta</taxon>
        <taxon>Embryophyta</taxon>
        <taxon>Tracheophyta</taxon>
        <taxon>Spermatophyta</taxon>
        <taxon>Magnoliopsida</taxon>
        <taxon>eudicotyledons</taxon>
        <taxon>Gunneridae</taxon>
        <taxon>Pentapetalae</taxon>
        <taxon>rosids</taxon>
        <taxon>malvids</taxon>
        <taxon>Brassicales</taxon>
        <taxon>Brassicaceae</taxon>
        <taxon>Brassiceae</taxon>
        <taxon>Brassica</taxon>
    </lineage>
</organism>
<accession>A0A8S9RMN7</accession>
<reference evidence="4" key="1">
    <citation type="submission" date="2019-12" db="EMBL/GenBank/DDBJ databases">
        <title>Genome sequencing and annotation of Brassica cretica.</title>
        <authorList>
            <person name="Studholme D.J."/>
            <person name="Sarris P."/>
        </authorList>
    </citation>
    <scope>NUCLEOTIDE SEQUENCE</scope>
    <source>
        <strain evidence="4">PFS-109/04</strain>
        <tissue evidence="4">Leaf</tissue>
    </source>
</reference>
<dbReference type="PANTHER" id="PTHR43625">
    <property type="entry name" value="AFLATOXIN B1 ALDEHYDE REDUCTASE"/>
    <property type="match status" value="1"/>
</dbReference>
<evidence type="ECO:0000256" key="1">
    <source>
        <dbReference type="ARBA" id="ARBA00022857"/>
    </source>
</evidence>
<dbReference type="Proteomes" id="UP000712600">
    <property type="component" value="Unassembled WGS sequence"/>
</dbReference>
<keyword evidence="2" id="KW-0560">Oxidoreductase</keyword>
<sequence length="272" mass="29242">MAAAGEVRRIKLGNQGFEVSAQGLGCMGLSISDGAVKLEAGHIALIHHAINSGITLLDTSDVYGPEINELLLGKVHIVISKMGELKKLVEEGKIKYIGLSEASASTIRRAHAVQPLTAVQLELSLWSRDVEEDIIPTCRELGIGIVAYSPLGLGFFAKGLKLIENIDNADYRKATWIHGVNAMAEKKSCTPAQLAFAWVHHQGDDVCPSPGTSKIKNLNQNIGALSVKLTAQEMAELEAMGRPDSVKGERSATYIVTYKNSETPPLSSWKTA</sequence>
<evidence type="ECO:0000256" key="2">
    <source>
        <dbReference type="ARBA" id="ARBA00023002"/>
    </source>
</evidence>
<dbReference type="AlphaFoldDB" id="A0A8S9RMN7"/>
<evidence type="ECO:0000259" key="3">
    <source>
        <dbReference type="Pfam" id="PF00248"/>
    </source>
</evidence>
<dbReference type="Pfam" id="PF00248">
    <property type="entry name" value="Aldo_ket_red"/>
    <property type="match status" value="1"/>
</dbReference>
<dbReference type="Gene3D" id="3.20.20.100">
    <property type="entry name" value="NADP-dependent oxidoreductase domain"/>
    <property type="match status" value="2"/>
</dbReference>
<dbReference type="EMBL" id="QGKX02000095">
    <property type="protein sequence ID" value="KAF3573911.1"/>
    <property type="molecule type" value="Genomic_DNA"/>
</dbReference>
<evidence type="ECO:0000313" key="4">
    <source>
        <dbReference type="EMBL" id="KAF3573911.1"/>
    </source>
</evidence>
<dbReference type="GO" id="GO:0016491">
    <property type="term" value="F:oxidoreductase activity"/>
    <property type="evidence" value="ECO:0007669"/>
    <property type="project" value="UniProtKB-KW"/>
</dbReference>
<dbReference type="InterPro" id="IPR023210">
    <property type="entry name" value="NADP_OxRdtase_dom"/>
</dbReference>
<dbReference type="InterPro" id="IPR036812">
    <property type="entry name" value="NAD(P)_OxRdtase_dom_sf"/>
</dbReference>
<name>A0A8S9RMN7_BRACR</name>
<dbReference type="SUPFAM" id="SSF51430">
    <property type="entry name" value="NAD(P)-linked oxidoreductase"/>
    <property type="match status" value="1"/>
</dbReference>
<evidence type="ECO:0000313" key="5">
    <source>
        <dbReference type="Proteomes" id="UP000712600"/>
    </source>
</evidence>
<protein>
    <recommendedName>
        <fullName evidence="3">NADP-dependent oxidoreductase domain-containing protein</fullName>
    </recommendedName>
</protein>